<protein>
    <submittedName>
        <fullName evidence="4">Serine hydrolase</fullName>
    </submittedName>
</protein>
<dbReference type="PANTHER" id="PTHR46825">
    <property type="entry name" value="D-ALANYL-D-ALANINE-CARBOXYPEPTIDASE/ENDOPEPTIDASE AMPH"/>
    <property type="match status" value="1"/>
</dbReference>
<keyword evidence="2" id="KW-0472">Membrane</keyword>
<evidence type="ECO:0000256" key="2">
    <source>
        <dbReference type="ARBA" id="ARBA00023136"/>
    </source>
</evidence>
<accession>A0A7L6N8A9</accession>
<dbReference type="InterPro" id="IPR050491">
    <property type="entry name" value="AmpC-like"/>
</dbReference>
<keyword evidence="5" id="KW-1185">Reference proteome</keyword>
<dbReference type="InterPro" id="IPR012338">
    <property type="entry name" value="Beta-lactam/transpept-like"/>
</dbReference>
<dbReference type="Pfam" id="PF00144">
    <property type="entry name" value="Beta-lactamase"/>
    <property type="match status" value="1"/>
</dbReference>
<dbReference type="SUPFAM" id="SSF56601">
    <property type="entry name" value="beta-lactamase/transpeptidase-like"/>
    <property type="match status" value="1"/>
</dbReference>
<feature type="domain" description="Beta-lactamase-related" evidence="3">
    <location>
        <begin position="21"/>
        <end position="311"/>
    </location>
</feature>
<sequence>MEKYLKDFNGGLIHLKMKDKDQIVYKGYRDHYNQLPINKDTKFPTASGGKIFIALAIMKLIEEKLLSLDSTLGQILTFNLNSIDQLISIKDLLTHTSGIPNYFDLSEVNDYSEIWNDYPNYKIRSSKDLLPLFIKKPMEYTRGDHFSYNDSGFVILGIVIEEITKMPFDKYLNQIIFEPLNMKDTGYYELDRLPMNCANAYIFDPIKKNYYSNIYSIDAKGSGAGGAYFSTFDLSKFWIGFIQGKIIKKENIDLMLKKHVSLEKGFYGLGVWLDEQGQPYITGMDPGVSFISGYNISKDRIISIFSNYQDNVFKLYDQIKEELS</sequence>
<reference evidence="4 5" key="1">
    <citation type="submission" date="2020-04" db="EMBL/GenBank/DDBJ databases">
        <authorList>
            <person name="Zheng R.K."/>
            <person name="Sun C.M."/>
        </authorList>
    </citation>
    <scope>NUCLEOTIDE SEQUENCE [LARGE SCALE GENOMIC DNA]</scope>
    <source>
        <strain evidence="5">zrk29</strain>
    </source>
</reference>
<proteinExistence type="predicted"/>
<comment type="subcellular location">
    <subcellularLocation>
        <location evidence="1">Membrane</location>
    </subcellularLocation>
</comment>
<evidence type="ECO:0000313" key="5">
    <source>
        <dbReference type="Proteomes" id="UP000512167"/>
    </source>
</evidence>
<dbReference type="PANTHER" id="PTHR46825:SF11">
    <property type="entry name" value="PENICILLIN-BINDING PROTEIN 4"/>
    <property type="match status" value="1"/>
</dbReference>
<dbReference type="InterPro" id="IPR001466">
    <property type="entry name" value="Beta-lactam-related"/>
</dbReference>
<dbReference type="Proteomes" id="UP000512167">
    <property type="component" value="Chromosome"/>
</dbReference>
<dbReference type="EMBL" id="CP051151">
    <property type="protein sequence ID" value="QLY40769.1"/>
    <property type="molecule type" value="Genomic_DNA"/>
</dbReference>
<dbReference type="AlphaFoldDB" id="A0A7L6N8A9"/>
<evidence type="ECO:0000256" key="1">
    <source>
        <dbReference type="ARBA" id="ARBA00004370"/>
    </source>
</evidence>
<evidence type="ECO:0000313" key="4">
    <source>
        <dbReference type="EMBL" id="QLY40769.1"/>
    </source>
</evidence>
<dbReference type="GO" id="GO:0016020">
    <property type="term" value="C:membrane"/>
    <property type="evidence" value="ECO:0007669"/>
    <property type="project" value="UniProtKB-SubCell"/>
</dbReference>
<dbReference type="KEGG" id="tbk:HF295_07850"/>
<dbReference type="RefSeq" id="WP_312031617.1">
    <property type="nucleotide sequence ID" value="NZ_CP051151.1"/>
</dbReference>
<keyword evidence="4" id="KW-0378">Hydrolase</keyword>
<name>A0A7L6N8A9_9MOLU</name>
<organism evidence="4 5">
    <name type="scientific">Hujiaoplasma nucleasis</name>
    <dbReference type="NCBI Taxonomy" id="2725268"/>
    <lineage>
        <taxon>Bacteria</taxon>
        <taxon>Bacillati</taxon>
        <taxon>Mycoplasmatota</taxon>
        <taxon>Mollicutes</taxon>
        <taxon>Candidatus Izemoplasmatales</taxon>
        <taxon>Hujiaoplasmataceae</taxon>
        <taxon>Hujiaoplasma</taxon>
    </lineage>
</organism>
<gene>
    <name evidence="4" type="ORF">HF295_07850</name>
</gene>
<dbReference type="Gene3D" id="3.40.710.10">
    <property type="entry name" value="DD-peptidase/beta-lactamase superfamily"/>
    <property type="match status" value="1"/>
</dbReference>
<dbReference type="GO" id="GO:0016787">
    <property type="term" value="F:hydrolase activity"/>
    <property type="evidence" value="ECO:0007669"/>
    <property type="project" value="UniProtKB-KW"/>
</dbReference>
<evidence type="ECO:0000259" key="3">
    <source>
        <dbReference type="Pfam" id="PF00144"/>
    </source>
</evidence>